<evidence type="ECO:0000313" key="2">
    <source>
        <dbReference type="EMBL" id="CAB4196542.1"/>
    </source>
</evidence>
<dbReference type="Pfam" id="PF13521">
    <property type="entry name" value="AAA_28"/>
    <property type="match status" value="1"/>
</dbReference>
<protein>
    <submittedName>
        <fullName evidence="2">AAA domain containing protein</fullName>
    </submittedName>
</protein>
<feature type="domain" description="NadR/Ttd14 AAA" evidence="1">
    <location>
        <begin position="2"/>
        <end position="171"/>
    </location>
</feature>
<name>A0A6J5RKF9_9CAUD</name>
<organism evidence="2">
    <name type="scientific">uncultured Caudovirales phage</name>
    <dbReference type="NCBI Taxonomy" id="2100421"/>
    <lineage>
        <taxon>Viruses</taxon>
        <taxon>Duplodnaviria</taxon>
        <taxon>Heunggongvirae</taxon>
        <taxon>Uroviricota</taxon>
        <taxon>Caudoviricetes</taxon>
        <taxon>Peduoviridae</taxon>
        <taxon>Maltschvirus</taxon>
        <taxon>Maltschvirus maltsch</taxon>
    </lineage>
</organism>
<dbReference type="EMBL" id="LR797252">
    <property type="protein sequence ID" value="CAB4196542.1"/>
    <property type="molecule type" value="Genomic_DNA"/>
</dbReference>
<accession>A0A6J5RKF9</accession>
<dbReference type="SUPFAM" id="SSF52540">
    <property type="entry name" value="P-loop containing nucleoside triphosphate hydrolases"/>
    <property type="match status" value="1"/>
</dbReference>
<gene>
    <name evidence="2" type="ORF">UFOVP1290_62</name>
</gene>
<sequence length="182" mass="21262">MKVYMMGSHAIGKSTLARYVSEKYNLPMISETARMVLSEQELQIDSLRTDLNVVNKYQTQVFHRQILEEQKYTSFVSDRSIIDTLAYAAQHSNIMPQLLHSDELKTYLEILRQPDSFIFFIRPSKATMKTDGVRETLTWDGMVSIDAQIKILMKMFELRYFQIDTDNMQERAFLIDSVLSLK</sequence>
<dbReference type="InterPro" id="IPR038727">
    <property type="entry name" value="NadR/Ttd14_AAA_dom"/>
</dbReference>
<evidence type="ECO:0000259" key="1">
    <source>
        <dbReference type="Pfam" id="PF13521"/>
    </source>
</evidence>
<proteinExistence type="predicted"/>
<dbReference type="Gene3D" id="3.40.50.300">
    <property type="entry name" value="P-loop containing nucleotide triphosphate hydrolases"/>
    <property type="match status" value="1"/>
</dbReference>
<dbReference type="InterPro" id="IPR027417">
    <property type="entry name" value="P-loop_NTPase"/>
</dbReference>
<reference evidence="2" key="1">
    <citation type="submission" date="2020-05" db="EMBL/GenBank/DDBJ databases">
        <authorList>
            <person name="Chiriac C."/>
            <person name="Salcher M."/>
            <person name="Ghai R."/>
            <person name="Kavagutti S V."/>
        </authorList>
    </citation>
    <scope>NUCLEOTIDE SEQUENCE</scope>
</reference>